<keyword evidence="8" id="KW-0418">Kinase</keyword>
<dbReference type="Gene3D" id="3.80.10.10">
    <property type="entry name" value="Ribonuclease Inhibitor"/>
    <property type="match status" value="2"/>
</dbReference>
<dbReference type="PANTHER" id="PTHR15454:SF69">
    <property type="entry name" value="SERINE_THREONINE-PROTEIN KINASE 11-INTERACTING PROTEIN"/>
    <property type="match status" value="1"/>
</dbReference>
<dbReference type="AlphaFoldDB" id="A0A2A3EJF5"/>
<dbReference type="InterPro" id="IPR025875">
    <property type="entry name" value="Leu-rich_rpt_4"/>
</dbReference>
<evidence type="ECO:0000256" key="1">
    <source>
        <dbReference type="ARBA" id="ARBA00004496"/>
    </source>
</evidence>
<dbReference type="Gene3D" id="3.30.40.10">
    <property type="entry name" value="Zinc/RING finger domain, C3HC4 (zinc finger)"/>
    <property type="match status" value="1"/>
</dbReference>
<keyword evidence="2" id="KW-0963">Cytoplasm</keyword>
<reference evidence="8 9" key="1">
    <citation type="submission" date="2014-07" db="EMBL/GenBank/DDBJ databases">
        <title>Genomic and transcriptomic analysis on Apis cerana provide comprehensive insights into honey bee biology.</title>
        <authorList>
            <person name="Diao Q."/>
            <person name="Sun L."/>
            <person name="Zheng H."/>
            <person name="Zheng H."/>
            <person name="Xu S."/>
            <person name="Wang S."/>
            <person name="Zeng Z."/>
            <person name="Hu F."/>
            <person name="Su S."/>
            <person name="Wu J."/>
        </authorList>
    </citation>
    <scope>NUCLEOTIDE SEQUENCE [LARGE SCALE GENOMIC DNA]</scope>
    <source>
        <tissue evidence="8">Pupae without intestine</tissue>
    </source>
</reference>
<evidence type="ECO:0000256" key="4">
    <source>
        <dbReference type="ARBA" id="ARBA00022737"/>
    </source>
</evidence>
<dbReference type="EMBL" id="KZ288226">
    <property type="protein sequence ID" value="PBC31867.1"/>
    <property type="molecule type" value="Genomic_DNA"/>
</dbReference>
<proteinExistence type="predicted"/>
<protein>
    <submittedName>
        <fullName evidence="8">Serine/threonine-protein kinase 11-interacting protein</fullName>
    </submittedName>
</protein>
<gene>
    <name evidence="8" type="ORF">APICC_05641</name>
</gene>
<comment type="subcellular location">
    <subcellularLocation>
        <location evidence="1">Cytoplasm</location>
    </subcellularLocation>
</comment>
<evidence type="ECO:0000256" key="2">
    <source>
        <dbReference type="ARBA" id="ARBA00022490"/>
    </source>
</evidence>
<sequence>MNNFQDEINMQEILLLGKLLHQNGDKVLNSVGKLSLSTTLLCNLNSAFSLIVDGSEDLEASFQKTIGLKLIYCPNNPNIPVDITKFRCLKHLELKKININSVKGLQDVRSQLESIICAGRKGVCTLKQLLANCGGDASIGFIWSSLKHLALPHNSLEQLDISLELVPWLQIIDLSHNLITSADQLSCLPNLKYVNLGYNKLETVPTFNETASHLLQVLVLKNNYIENLNGLQNLECLTELDLSYNCVMEHLSLWPLEKMSALLWISLEGNPLSYHPKYRLLAIKHLHPCLSNSKFVLDHVPLSKSEKEIIAENRLFAIKSKLLTNKFHTSMSDSLNSSSLFASTSELAGSNNMDKSFSKSKKKSNIKEAIIADVEQEKKELKTETTSKGHLETKKQILEIRKKYGEDKWLSSHAGTFVQDIMGLQPSCPILIPEFAIENLDSKNIVANAENSAILLMENTKIETNEESLMKETNESNNEKENENEVLNEEENISEIILTNNASSLINISEPLYDPEQEGGKLYIVQKKKNADELENLFLMITSNDIKEIDSLTGKLKYCWSMSSVLSCVLGRSEPITVDIIFDTTREHRQNRRYFVKSDIAKEIVKIINEEIKKRPMLLKIFKCMKCSTHFSQDLEYITLINSTTSGMKCPTCKNTLVIETDELSILNMENDISEDSLECINKNQYSENPIKGNLQHSESYSSIVLQYFLIFERECTNFVTADCITMHCTIDWDYNILIPVQVEWRVELYPSPLLWCTPILTLKLKSVVSFSHSSATSLEESRESTPSANTSNKKYESDIEVLSNPSQSSIEVLDDASRTHLTPHRKRSSEERRTAIVPSLLTIPDVAPIITGLTESSSSGSLTDSICTAYENKIMKQVNADEKSLDSNDKEIKFTPVTNLTSMLGGLLQSIKIGNNKPLMLKEETSHLISSNIQYSYTDFNSIDHRIKLHIILNIFEHENEELILLLRAEILMQNTKETFPGCLVLSTFKVYVLKIVGIEGENPQRWLHKEISWTIDRLKRFSPIPFKQGILIELEQPNKINDEPNSTITFLCVLQDLQRTLNFLVYVTDFLLPSICEEVELTVSEYCTSSMYQLLKDCKNYQNGDTVRHLALFSSAILKYQNLEVQLKLSSLIVTTSVLALCNMQWLLPGNKESPHIIKEQAMSNLIGVEHYNSSLTLNFLDEVIGQEETWILNFVSMSAAEIVVTSIRSPWEELFSIPLQNTICKSQDYENE</sequence>
<dbReference type="PANTHER" id="PTHR15454">
    <property type="entry name" value="NISCHARIN RELATED"/>
    <property type="match status" value="1"/>
</dbReference>
<dbReference type="InterPro" id="IPR013083">
    <property type="entry name" value="Znf_RING/FYVE/PHD"/>
</dbReference>
<evidence type="ECO:0000259" key="6">
    <source>
        <dbReference type="Pfam" id="PF23142"/>
    </source>
</evidence>
<dbReference type="GO" id="GO:0016301">
    <property type="term" value="F:kinase activity"/>
    <property type="evidence" value="ECO:0007669"/>
    <property type="project" value="UniProtKB-KW"/>
</dbReference>
<dbReference type="Pfam" id="PF23142">
    <property type="entry name" value="PH_PLEKHM2"/>
    <property type="match status" value="1"/>
</dbReference>
<evidence type="ECO:0000256" key="5">
    <source>
        <dbReference type="SAM" id="MobiDB-lite"/>
    </source>
</evidence>
<feature type="domain" description="PLEKHM2 PH" evidence="6">
    <location>
        <begin position="940"/>
        <end position="1015"/>
    </location>
</feature>
<keyword evidence="3" id="KW-0433">Leucine-rich repeat</keyword>
<dbReference type="InterPro" id="IPR032675">
    <property type="entry name" value="LRR_dom_sf"/>
</dbReference>
<keyword evidence="4" id="KW-0677">Repeat</keyword>
<keyword evidence="8" id="KW-0808">Transferase</keyword>
<evidence type="ECO:0000313" key="8">
    <source>
        <dbReference type="EMBL" id="PBC31867.1"/>
    </source>
</evidence>
<accession>A0A2A3EJF5</accession>
<dbReference type="GO" id="GO:0005737">
    <property type="term" value="C:cytoplasm"/>
    <property type="evidence" value="ECO:0007669"/>
    <property type="project" value="UniProtKB-SubCell"/>
</dbReference>
<dbReference type="OrthoDB" id="7451790at2759"/>
<feature type="region of interest" description="Disordered" evidence="5">
    <location>
        <begin position="779"/>
        <end position="798"/>
    </location>
</feature>
<keyword evidence="9" id="KW-1185">Reference proteome</keyword>
<dbReference type="InterPro" id="IPR001611">
    <property type="entry name" value="Leu-rich_rpt"/>
</dbReference>
<dbReference type="PROSITE" id="PS51450">
    <property type="entry name" value="LRR"/>
    <property type="match status" value="2"/>
</dbReference>
<dbReference type="SUPFAM" id="SSF52075">
    <property type="entry name" value="Outer arm dynein light chain 1"/>
    <property type="match status" value="1"/>
</dbReference>
<dbReference type="Pfam" id="PF25624">
    <property type="entry name" value="PH_S11IP_C"/>
    <property type="match status" value="1"/>
</dbReference>
<evidence type="ECO:0000313" key="9">
    <source>
        <dbReference type="Proteomes" id="UP000242457"/>
    </source>
</evidence>
<organism evidence="8 9">
    <name type="scientific">Apis cerana cerana</name>
    <name type="common">Oriental honeybee</name>
    <dbReference type="NCBI Taxonomy" id="94128"/>
    <lineage>
        <taxon>Eukaryota</taxon>
        <taxon>Metazoa</taxon>
        <taxon>Ecdysozoa</taxon>
        <taxon>Arthropoda</taxon>
        <taxon>Hexapoda</taxon>
        <taxon>Insecta</taxon>
        <taxon>Pterygota</taxon>
        <taxon>Neoptera</taxon>
        <taxon>Endopterygota</taxon>
        <taxon>Hymenoptera</taxon>
        <taxon>Apocrita</taxon>
        <taxon>Aculeata</taxon>
        <taxon>Apoidea</taxon>
        <taxon>Anthophila</taxon>
        <taxon>Apidae</taxon>
        <taxon>Apis</taxon>
    </lineage>
</organism>
<dbReference type="Pfam" id="PF12799">
    <property type="entry name" value="LRR_4"/>
    <property type="match status" value="1"/>
</dbReference>
<evidence type="ECO:0000256" key="3">
    <source>
        <dbReference type="ARBA" id="ARBA00022614"/>
    </source>
</evidence>
<feature type="domain" description="STK11-interacting protein C-terminal PH" evidence="7">
    <location>
        <begin position="1155"/>
        <end position="1225"/>
    </location>
</feature>
<dbReference type="InterPro" id="IPR057676">
    <property type="entry name" value="PH_S11IP_C"/>
</dbReference>
<evidence type="ECO:0000259" key="7">
    <source>
        <dbReference type="Pfam" id="PF25624"/>
    </source>
</evidence>
<name>A0A2A3EJF5_APICC</name>
<dbReference type="STRING" id="94128.A0A2A3EJF5"/>
<dbReference type="InterPro" id="IPR057288">
    <property type="entry name" value="PH_PLEKHM2"/>
</dbReference>
<dbReference type="Proteomes" id="UP000242457">
    <property type="component" value="Unassembled WGS sequence"/>
</dbReference>